<evidence type="ECO:0000259" key="1">
    <source>
        <dbReference type="Pfam" id="PF03372"/>
    </source>
</evidence>
<gene>
    <name evidence="2" type="ORF">SEVIR_1G131600v2</name>
</gene>
<accession>A0A4U6W7M7</accession>
<protein>
    <recommendedName>
        <fullName evidence="1">Endonuclease/exonuclease/phosphatase domain-containing protein</fullName>
    </recommendedName>
</protein>
<evidence type="ECO:0000313" key="2">
    <source>
        <dbReference type="EMBL" id="TKW38678.1"/>
    </source>
</evidence>
<dbReference type="Gramene" id="TKW38678">
    <property type="protein sequence ID" value="TKW38678"/>
    <property type="gene ID" value="SEVIR_1G131600v2"/>
</dbReference>
<sequence length="127" mass="14650">MTWNRSWNVLSWNVRGINSQTRWNAIKSKISESNSDIICLQETKRESFNDTYIQNFCPPTLDQFDFTPSTGNSGCTLIVWNNKKLKGEPIFQNNFAHSVEFQCKLYGAGGSSQMYTLPIPRMGNYFF</sequence>
<feature type="domain" description="Endonuclease/exonuclease/phosphatase" evidence="1">
    <location>
        <begin position="10"/>
        <end position="79"/>
    </location>
</feature>
<keyword evidence="3" id="KW-1185">Reference proteome</keyword>
<dbReference type="Gene3D" id="3.60.10.10">
    <property type="entry name" value="Endonuclease/exonuclease/phosphatase"/>
    <property type="match status" value="1"/>
</dbReference>
<reference evidence="2" key="1">
    <citation type="submission" date="2019-03" db="EMBL/GenBank/DDBJ databases">
        <title>WGS assembly of Setaria viridis.</title>
        <authorList>
            <person name="Huang P."/>
            <person name="Jenkins J."/>
            <person name="Grimwood J."/>
            <person name="Barry K."/>
            <person name="Healey A."/>
            <person name="Mamidi S."/>
            <person name="Sreedasyam A."/>
            <person name="Shu S."/>
            <person name="Feldman M."/>
            <person name="Wu J."/>
            <person name="Yu Y."/>
            <person name="Chen C."/>
            <person name="Johnson J."/>
            <person name="Rokhsar D."/>
            <person name="Baxter I."/>
            <person name="Schmutz J."/>
            <person name="Brutnell T."/>
            <person name="Kellogg E."/>
        </authorList>
    </citation>
    <scope>NUCLEOTIDE SEQUENCE [LARGE SCALE GENOMIC DNA]</scope>
</reference>
<evidence type="ECO:0000313" key="3">
    <source>
        <dbReference type="Proteomes" id="UP000298652"/>
    </source>
</evidence>
<dbReference type="SUPFAM" id="SSF56219">
    <property type="entry name" value="DNase I-like"/>
    <property type="match status" value="1"/>
</dbReference>
<dbReference type="InterPro" id="IPR005135">
    <property type="entry name" value="Endo/exonuclease/phosphatase"/>
</dbReference>
<dbReference type="EMBL" id="CM016552">
    <property type="protein sequence ID" value="TKW38678.1"/>
    <property type="molecule type" value="Genomic_DNA"/>
</dbReference>
<dbReference type="Proteomes" id="UP000298652">
    <property type="component" value="Chromosome 1"/>
</dbReference>
<dbReference type="AlphaFoldDB" id="A0A4U6W7M7"/>
<organism evidence="2 3">
    <name type="scientific">Setaria viridis</name>
    <name type="common">Green bristlegrass</name>
    <name type="synonym">Setaria italica subsp. viridis</name>
    <dbReference type="NCBI Taxonomy" id="4556"/>
    <lineage>
        <taxon>Eukaryota</taxon>
        <taxon>Viridiplantae</taxon>
        <taxon>Streptophyta</taxon>
        <taxon>Embryophyta</taxon>
        <taxon>Tracheophyta</taxon>
        <taxon>Spermatophyta</taxon>
        <taxon>Magnoliopsida</taxon>
        <taxon>Liliopsida</taxon>
        <taxon>Poales</taxon>
        <taxon>Poaceae</taxon>
        <taxon>PACMAD clade</taxon>
        <taxon>Panicoideae</taxon>
        <taxon>Panicodae</taxon>
        <taxon>Paniceae</taxon>
        <taxon>Cenchrinae</taxon>
        <taxon>Setaria</taxon>
    </lineage>
</organism>
<dbReference type="GO" id="GO:0003824">
    <property type="term" value="F:catalytic activity"/>
    <property type="evidence" value="ECO:0007669"/>
    <property type="project" value="InterPro"/>
</dbReference>
<name>A0A4U6W7M7_SETVI</name>
<proteinExistence type="predicted"/>
<dbReference type="Pfam" id="PF03372">
    <property type="entry name" value="Exo_endo_phos"/>
    <property type="match status" value="1"/>
</dbReference>
<dbReference type="InterPro" id="IPR036691">
    <property type="entry name" value="Endo/exonu/phosph_ase_sf"/>
</dbReference>